<dbReference type="Gene3D" id="1.10.510.10">
    <property type="entry name" value="Transferase(Phosphotransferase) domain 1"/>
    <property type="match status" value="2"/>
</dbReference>
<feature type="domain" description="Protein kinase" evidence="11">
    <location>
        <begin position="813"/>
        <end position="1075"/>
    </location>
</feature>
<evidence type="ECO:0000256" key="1">
    <source>
        <dbReference type="ARBA" id="ARBA00022527"/>
    </source>
</evidence>
<feature type="compositionally biased region" description="Polar residues" evidence="10">
    <location>
        <begin position="20"/>
        <end position="35"/>
    </location>
</feature>
<organism evidence="12 13">
    <name type="scientific">Ostreobium quekettii</name>
    <dbReference type="NCBI Taxonomy" id="121088"/>
    <lineage>
        <taxon>Eukaryota</taxon>
        <taxon>Viridiplantae</taxon>
        <taxon>Chlorophyta</taxon>
        <taxon>core chlorophytes</taxon>
        <taxon>Ulvophyceae</taxon>
        <taxon>TCBD clade</taxon>
        <taxon>Bryopsidales</taxon>
        <taxon>Ostreobineae</taxon>
        <taxon>Ostreobiaceae</taxon>
        <taxon>Ostreobium</taxon>
    </lineage>
</organism>
<dbReference type="InterPro" id="IPR008271">
    <property type="entry name" value="Ser/Thr_kinase_AS"/>
</dbReference>
<reference evidence="12" key="1">
    <citation type="submission" date="2020-12" db="EMBL/GenBank/DDBJ databases">
        <authorList>
            <person name="Iha C."/>
        </authorList>
    </citation>
    <scope>NUCLEOTIDE SEQUENCE</scope>
</reference>
<keyword evidence="2" id="KW-0808">Transferase</keyword>
<keyword evidence="3 9" id="KW-0547">Nucleotide-binding</keyword>
<feature type="domain" description="Protein kinase" evidence="11">
    <location>
        <begin position="207"/>
        <end position="466"/>
    </location>
</feature>
<dbReference type="InterPro" id="IPR011009">
    <property type="entry name" value="Kinase-like_dom_sf"/>
</dbReference>
<dbReference type="Pfam" id="PF00069">
    <property type="entry name" value="Pkinase"/>
    <property type="match status" value="1"/>
</dbReference>
<evidence type="ECO:0000256" key="5">
    <source>
        <dbReference type="ARBA" id="ARBA00022840"/>
    </source>
</evidence>
<dbReference type="EMBL" id="CAJHUC010003040">
    <property type="protein sequence ID" value="CAD7705164.1"/>
    <property type="molecule type" value="Genomic_DNA"/>
</dbReference>
<dbReference type="SMART" id="SM00220">
    <property type="entry name" value="S_TKc"/>
    <property type="match status" value="1"/>
</dbReference>
<evidence type="ECO:0000313" key="13">
    <source>
        <dbReference type="Proteomes" id="UP000708148"/>
    </source>
</evidence>
<dbReference type="PROSITE" id="PS00108">
    <property type="entry name" value="PROTEIN_KINASE_ST"/>
    <property type="match status" value="1"/>
</dbReference>
<dbReference type="Pfam" id="PF07714">
    <property type="entry name" value="PK_Tyr_Ser-Thr"/>
    <property type="match status" value="1"/>
</dbReference>
<comment type="caution">
    <text evidence="12">The sequence shown here is derived from an EMBL/GenBank/DDBJ whole genome shotgun (WGS) entry which is preliminary data.</text>
</comment>
<keyword evidence="7" id="KW-0804">Transcription</keyword>
<keyword evidence="1" id="KW-0723">Serine/threonine-protein kinase</keyword>
<dbReference type="PROSITE" id="PS50011">
    <property type="entry name" value="PROTEIN_KINASE_DOM"/>
    <property type="match status" value="2"/>
</dbReference>
<dbReference type="InterPro" id="IPR051681">
    <property type="entry name" value="Ser/Thr_Kinases-Pseudokinases"/>
</dbReference>
<evidence type="ECO:0000259" key="11">
    <source>
        <dbReference type="PROSITE" id="PS50011"/>
    </source>
</evidence>
<protein>
    <recommendedName>
        <fullName evidence="11">Protein kinase domain-containing protein</fullName>
    </recommendedName>
</protein>
<name>A0A8S1JC89_9CHLO</name>
<dbReference type="InterPro" id="IPR001245">
    <property type="entry name" value="Ser-Thr/Tyr_kinase_cat_dom"/>
</dbReference>
<evidence type="ECO:0000256" key="10">
    <source>
        <dbReference type="SAM" id="MobiDB-lite"/>
    </source>
</evidence>
<dbReference type="InterPro" id="IPR009057">
    <property type="entry name" value="Homeodomain-like_sf"/>
</dbReference>
<dbReference type="InterPro" id="IPR006447">
    <property type="entry name" value="Myb_dom_plants"/>
</dbReference>
<evidence type="ECO:0000256" key="4">
    <source>
        <dbReference type="ARBA" id="ARBA00022777"/>
    </source>
</evidence>
<evidence type="ECO:0000256" key="3">
    <source>
        <dbReference type="ARBA" id="ARBA00022741"/>
    </source>
</evidence>
<dbReference type="GO" id="GO:0097527">
    <property type="term" value="P:necroptotic signaling pathway"/>
    <property type="evidence" value="ECO:0007669"/>
    <property type="project" value="TreeGrafter"/>
</dbReference>
<evidence type="ECO:0000256" key="2">
    <source>
        <dbReference type="ARBA" id="ARBA00022679"/>
    </source>
</evidence>
<evidence type="ECO:0000256" key="9">
    <source>
        <dbReference type="PROSITE-ProRule" id="PRU10141"/>
    </source>
</evidence>
<dbReference type="OrthoDB" id="538607at2759"/>
<sequence>MNSLGEASGREEFPEGGSWSGTTMVVRTGPASTHPASAAAGVSNGCTVQHSGDCKGMRVLYNRKIMGFLKEQLDKVLAVKVPKDACADSVDRFNEQIAIAGRLLRRHANPLEFTDFYKSEHAHHGVRHICLALKRVLQEWNLEGRVGLQVTIPQSFVQADREHLKDILQYIFCGHIGIAKVPQAWCYLKTVIDMRLEKLTVIDEGQLQLEDVIGEGGYGAVFKAKWGQEKVAVKKPAVGVEIQDVASFRIEAVVQASMSHDHIVHLHAVTVTGWLVMELADKDLQVLCDCEPLSWNQTVDLLLQGALGIDHMHSQSPPLVHSDVKTSNFLVFVPDQMGAKRCVKVGDFGQTFRLTGNKSKTIRRRQGTPLWVAPESYHGRPLTRESDVFSLGVVMYQVVTGRMPYETQVGGDPEAHSMYMKTLGRAPCKVDDKDCPPEMLKLMKKCVDKEPVNRPTMADVVSHLRKLPVDWVYKEEASGRQELKPSLQEKVSNEKQELKPSMQELVSSDKLASTSLAQEEVHPFSQMVELRFPEPEFADAAGTPGYLERIQIAISALFMRLAEFFNRGTAVISVRSPRQGSIVFPIQVEFSSRLAAALFEEMMQQLQAGLNEDGQQLPSVLNQPEVTVFDGDYIANAQVSELEEQLQQSIKMIQEVTDVKYGVKMIVFLQRSIARLADHPISMPKNANEKEWKCAAAVLLYHLKVALQLVHWHSCLDVDKVYRSADTKAVIEQVLSAIKAFTSDWSGLGAGDCPDSVPAECLQSDRDHLSSYLGYVLEGQPCDFGEAGETVKWEWDILKDSLEEHKLVLADVPEDEVEWGEPITDSVFKVRWRGAQLAGKHIIPADGHDMELEDYQKFYAAVYGTVSDPRNVVKIHGATRSGAVLMDLASTDLRQWYLNLVTFDVEARVVLKLKVLAQAARSLHAVHTLGRVHGRVKSSNFLLFGDDPEQSVVKISDLTLSVERWHKKCLPPRLAGHWIAKEVYEGQVPRSKSDVFSFGCVMYELLMEELPYGDATSEGEIMMSKLEGKQPFDLSRESMRHWPNEVLQLMEKCCSPNPNERPSMRAVDKCLQNWYPGQLEKAAHASGESSEIIEVESFWNHLPWTKQPPQLSPSSPSGEQALVVPSVPLRIPTVRRPILPIEATLASLSDRGNNAGKKSGSEADHLGMCRSVHPGSPAASQPIATLSCLSNGSNESSDNSEYADSVEVAVELSYLSGRPIGQGAISYPTQTLIPKGKDLDVDECGRREEPGGGDSSWKRKEQCREGKGDDTTKKPKVDWTVRMHMQFVHAVNQLGIDKAIPKKILELMGVKGLTRENVAMHLQRYRLYLKRLGVIGAGRTCNIPIVQVPHAGSDSPENALASAPLVIPTPGAMSAQLPGAPGFFGSMPQWR</sequence>
<dbReference type="PROSITE" id="PS00107">
    <property type="entry name" value="PROTEIN_KINASE_ATP"/>
    <property type="match status" value="1"/>
</dbReference>
<dbReference type="GO" id="GO:0003677">
    <property type="term" value="F:DNA binding"/>
    <property type="evidence" value="ECO:0007669"/>
    <property type="project" value="InterPro"/>
</dbReference>
<evidence type="ECO:0000313" key="12">
    <source>
        <dbReference type="EMBL" id="CAD7705164.1"/>
    </source>
</evidence>
<dbReference type="NCBIfam" id="TIGR01557">
    <property type="entry name" value="myb_SHAQKYF"/>
    <property type="match status" value="1"/>
</dbReference>
<dbReference type="GO" id="GO:0005524">
    <property type="term" value="F:ATP binding"/>
    <property type="evidence" value="ECO:0007669"/>
    <property type="project" value="UniProtKB-UniRule"/>
</dbReference>
<keyword evidence="13" id="KW-1185">Reference proteome</keyword>
<accession>A0A8S1JC89</accession>
<keyword evidence="8" id="KW-0539">Nucleus</keyword>
<proteinExistence type="predicted"/>
<dbReference type="GO" id="GO:0004674">
    <property type="term" value="F:protein serine/threonine kinase activity"/>
    <property type="evidence" value="ECO:0007669"/>
    <property type="project" value="UniProtKB-KW"/>
</dbReference>
<evidence type="ECO:0000256" key="6">
    <source>
        <dbReference type="ARBA" id="ARBA00023015"/>
    </source>
</evidence>
<dbReference type="SUPFAM" id="SSF56112">
    <property type="entry name" value="Protein kinase-like (PK-like)"/>
    <property type="match status" value="2"/>
</dbReference>
<keyword evidence="5 9" id="KW-0067">ATP-binding</keyword>
<dbReference type="SUPFAM" id="SSF46689">
    <property type="entry name" value="Homeodomain-like"/>
    <property type="match status" value="1"/>
</dbReference>
<dbReference type="Gene3D" id="1.10.10.60">
    <property type="entry name" value="Homeodomain-like"/>
    <property type="match status" value="1"/>
</dbReference>
<dbReference type="Gene3D" id="3.30.200.20">
    <property type="entry name" value="Phosphorylase Kinase, domain 1"/>
    <property type="match status" value="1"/>
</dbReference>
<dbReference type="PANTHER" id="PTHR44329">
    <property type="entry name" value="SERINE/THREONINE-PROTEIN KINASE TNNI3K-RELATED"/>
    <property type="match status" value="1"/>
</dbReference>
<feature type="region of interest" description="Disordered" evidence="10">
    <location>
        <begin position="1"/>
        <end position="43"/>
    </location>
</feature>
<dbReference type="InterPro" id="IPR000719">
    <property type="entry name" value="Prot_kinase_dom"/>
</dbReference>
<feature type="binding site" evidence="9">
    <location>
        <position position="235"/>
    </location>
    <ligand>
        <name>ATP</name>
        <dbReference type="ChEBI" id="CHEBI:30616"/>
    </ligand>
</feature>
<keyword evidence="6" id="KW-0805">Transcription regulation</keyword>
<evidence type="ECO:0000256" key="8">
    <source>
        <dbReference type="ARBA" id="ARBA00023242"/>
    </source>
</evidence>
<feature type="region of interest" description="Disordered" evidence="10">
    <location>
        <begin position="1149"/>
        <end position="1177"/>
    </location>
</feature>
<dbReference type="InterPro" id="IPR017441">
    <property type="entry name" value="Protein_kinase_ATP_BS"/>
</dbReference>
<keyword evidence="4" id="KW-0418">Kinase</keyword>
<evidence type="ECO:0000256" key="7">
    <source>
        <dbReference type="ARBA" id="ARBA00023163"/>
    </source>
</evidence>
<dbReference type="Proteomes" id="UP000708148">
    <property type="component" value="Unassembled WGS sequence"/>
</dbReference>
<dbReference type="FunFam" id="1.10.10.60:FF:000007">
    <property type="entry name" value="Two-component response regulator"/>
    <property type="match status" value="1"/>
</dbReference>
<dbReference type="PANTHER" id="PTHR44329:SF298">
    <property type="entry name" value="MIXED LINEAGE KINASE DOMAIN-LIKE PROTEIN"/>
    <property type="match status" value="1"/>
</dbReference>
<gene>
    <name evidence="12" type="ORF">OSTQU699_LOCUS10519</name>
</gene>
<feature type="region of interest" description="Disordered" evidence="10">
    <location>
        <begin position="1236"/>
        <end position="1275"/>
    </location>
</feature>